<feature type="transmembrane region" description="Helical" evidence="4">
    <location>
        <begin position="86"/>
        <end position="108"/>
    </location>
</feature>
<keyword evidence="1" id="KW-0732">Signal</keyword>
<dbReference type="KEGG" id="csyr:103270366"/>
<sequence>DDLDVVFASSSKCGKDKTKSVSSTIFFHCDPLVRDGIPEFSHETADCQYLFSWYTSAVCPLEVGFDNESPGDSRPAHKGLSERSQAVGAVLSLLLVALTGCLLTLLLYKKERREIMMNKLTNCCRRSSNVSYKYSKVNKEEETDENETEWLMEEIQLPTPRPGKEGQENGHITTKSVKTEALGSLHGDDQDSEDEVLTIPEVKVHSGKGESSHPVRNTPRKALQEREDDRAGLVGGEKVRKGGKPRPAQKTVASSQLVSFHDDSDEDLLHI</sequence>
<evidence type="ECO:0000256" key="2">
    <source>
        <dbReference type="ARBA" id="ARBA00023157"/>
    </source>
</evidence>
<evidence type="ECO:0000256" key="3">
    <source>
        <dbReference type="SAM" id="MobiDB-lite"/>
    </source>
</evidence>
<feature type="region of interest" description="Disordered" evidence="3">
    <location>
        <begin position="203"/>
        <end position="271"/>
    </location>
</feature>
<keyword evidence="2" id="KW-1015">Disulfide bond</keyword>
<dbReference type="InterPro" id="IPR044865">
    <property type="entry name" value="MRH_dom"/>
</dbReference>
<reference evidence="7" key="1">
    <citation type="submission" date="2025-08" db="UniProtKB">
        <authorList>
            <consortium name="RefSeq"/>
        </authorList>
    </citation>
    <scope>IDENTIFICATION</scope>
</reference>
<dbReference type="SUPFAM" id="SSF50911">
    <property type="entry name" value="Mannose 6-phosphate receptor domain"/>
    <property type="match status" value="1"/>
</dbReference>
<evidence type="ECO:0000256" key="1">
    <source>
        <dbReference type="ARBA" id="ARBA00022729"/>
    </source>
</evidence>
<gene>
    <name evidence="7" type="primary">LOC103270366</name>
</gene>
<proteinExistence type="predicted"/>
<evidence type="ECO:0000256" key="4">
    <source>
        <dbReference type="SAM" id="Phobius"/>
    </source>
</evidence>
<dbReference type="Pfam" id="PF00878">
    <property type="entry name" value="CIMR"/>
    <property type="match status" value="1"/>
</dbReference>
<dbReference type="OrthoDB" id="4504960at2759"/>
<evidence type="ECO:0000313" key="6">
    <source>
        <dbReference type="Proteomes" id="UP000189704"/>
    </source>
</evidence>
<feature type="domain" description="MRH" evidence="5">
    <location>
        <begin position="1"/>
        <end position="61"/>
    </location>
</feature>
<evidence type="ECO:0000313" key="7">
    <source>
        <dbReference type="RefSeq" id="XP_021573176.1"/>
    </source>
</evidence>
<feature type="compositionally biased region" description="Basic and acidic residues" evidence="3">
    <location>
        <begin position="222"/>
        <end position="231"/>
    </location>
</feature>
<dbReference type="InterPro" id="IPR009011">
    <property type="entry name" value="Man6P_isomerase_rcpt-bd_dom_sf"/>
</dbReference>
<accession>A0A3Q0EC71</accession>
<dbReference type="InterPro" id="IPR000479">
    <property type="entry name" value="CIMR_rpt"/>
</dbReference>
<dbReference type="Proteomes" id="UP000189704">
    <property type="component" value="Unplaced"/>
</dbReference>
<protein>
    <submittedName>
        <fullName evidence="7">Cation-independent mannose-6-phosphate receptor-like</fullName>
    </submittedName>
</protein>
<dbReference type="RefSeq" id="XP_021573176.1">
    <property type="nucleotide sequence ID" value="XM_021717501.1"/>
</dbReference>
<keyword evidence="4" id="KW-0812">Transmembrane</keyword>
<dbReference type="GeneID" id="103270366"/>
<dbReference type="PROSITE" id="PS51914">
    <property type="entry name" value="MRH"/>
    <property type="match status" value="1"/>
</dbReference>
<dbReference type="GO" id="GO:0007041">
    <property type="term" value="P:lysosomal transport"/>
    <property type="evidence" value="ECO:0007669"/>
    <property type="project" value="InterPro"/>
</dbReference>
<dbReference type="GO" id="GO:0005537">
    <property type="term" value="F:D-mannose binding"/>
    <property type="evidence" value="ECO:0007669"/>
    <property type="project" value="InterPro"/>
</dbReference>
<feature type="non-terminal residue" evidence="7">
    <location>
        <position position="1"/>
    </location>
</feature>
<feature type="compositionally biased region" description="Basic and acidic residues" evidence="3">
    <location>
        <begin position="203"/>
        <end position="213"/>
    </location>
</feature>
<dbReference type="GO" id="GO:0038023">
    <property type="term" value="F:signaling receptor activity"/>
    <property type="evidence" value="ECO:0007669"/>
    <property type="project" value="InterPro"/>
</dbReference>
<dbReference type="AlphaFoldDB" id="A0A3Q0EC71"/>
<keyword evidence="4" id="KW-0472">Membrane</keyword>
<evidence type="ECO:0000259" key="5">
    <source>
        <dbReference type="PROSITE" id="PS51914"/>
    </source>
</evidence>
<organism evidence="6 7">
    <name type="scientific">Carlito syrichta</name>
    <name type="common">Philippine tarsier</name>
    <name type="synonym">Tarsius syrichta</name>
    <dbReference type="NCBI Taxonomy" id="1868482"/>
    <lineage>
        <taxon>Eukaryota</taxon>
        <taxon>Metazoa</taxon>
        <taxon>Chordata</taxon>
        <taxon>Craniata</taxon>
        <taxon>Vertebrata</taxon>
        <taxon>Euteleostomi</taxon>
        <taxon>Mammalia</taxon>
        <taxon>Eutheria</taxon>
        <taxon>Euarchontoglires</taxon>
        <taxon>Primates</taxon>
        <taxon>Haplorrhini</taxon>
        <taxon>Tarsiiformes</taxon>
        <taxon>Tarsiidae</taxon>
        <taxon>Carlito</taxon>
    </lineage>
</organism>
<dbReference type="Gene3D" id="2.70.130.10">
    <property type="entry name" value="Mannose-6-phosphate receptor binding domain"/>
    <property type="match status" value="1"/>
</dbReference>
<keyword evidence="6" id="KW-1185">Reference proteome</keyword>
<keyword evidence="4" id="KW-1133">Transmembrane helix</keyword>
<name>A0A3Q0EC71_CARSF</name>